<reference evidence="9" key="1">
    <citation type="submission" date="2021-01" db="EMBL/GenBank/DDBJ databases">
        <authorList>
            <person name="Corre E."/>
            <person name="Pelletier E."/>
            <person name="Niang G."/>
            <person name="Scheremetjew M."/>
            <person name="Finn R."/>
            <person name="Kale V."/>
            <person name="Holt S."/>
            <person name="Cochrane G."/>
            <person name="Meng A."/>
            <person name="Brown T."/>
            <person name="Cohen L."/>
        </authorList>
    </citation>
    <scope>NUCLEOTIDE SEQUENCE</scope>
    <source>
        <strain evidence="9">CCAP 955/1</strain>
    </source>
</reference>
<dbReference type="EMBL" id="HBIC01025499">
    <property type="protein sequence ID" value="CAE0283749.1"/>
    <property type="molecule type" value="Transcribed_RNA"/>
</dbReference>
<evidence type="ECO:0000256" key="4">
    <source>
        <dbReference type="ARBA" id="ARBA00022728"/>
    </source>
</evidence>
<evidence type="ECO:0000256" key="1">
    <source>
        <dbReference type="ARBA" id="ARBA00004123"/>
    </source>
</evidence>
<dbReference type="GO" id="GO:0071013">
    <property type="term" value="C:catalytic step 2 spliceosome"/>
    <property type="evidence" value="ECO:0007669"/>
    <property type="project" value="TreeGrafter"/>
</dbReference>
<feature type="compositionally biased region" description="Basic and acidic residues" evidence="8">
    <location>
        <begin position="79"/>
        <end position="91"/>
    </location>
</feature>
<feature type="compositionally biased region" description="Low complexity" evidence="8">
    <location>
        <begin position="140"/>
        <end position="152"/>
    </location>
</feature>
<keyword evidence="5 7" id="KW-0508">mRNA splicing</keyword>
<evidence type="ECO:0000256" key="3">
    <source>
        <dbReference type="ARBA" id="ARBA00022664"/>
    </source>
</evidence>
<feature type="compositionally biased region" description="Basic and acidic residues" evidence="8">
    <location>
        <begin position="37"/>
        <end position="58"/>
    </location>
</feature>
<dbReference type="InterPro" id="IPR013260">
    <property type="entry name" value="mRNA_splic_SYF2"/>
</dbReference>
<keyword evidence="3 7" id="KW-0507">mRNA processing</keyword>
<dbReference type="GO" id="GO:0071014">
    <property type="term" value="C:post-mRNA release spliceosomal complex"/>
    <property type="evidence" value="ECO:0007669"/>
    <property type="project" value="TreeGrafter"/>
</dbReference>
<comment type="similarity">
    <text evidence="2 7">Belongs to the SYF2 family.</text>
</comment>
<feature type="region of interest" description="Disordered" evidence="8">
    <location>
        <begin position="135"/>
        <end position="171"/>
    </location>
</feature>
<dbReference type="Pfam" id="PF08231">
    <property type="entry name" value="SYF2"/>
    <property type="match status" value="1"/>
</dbReference>
<feature type="region of interest" description="Disordered" evidence="8">
    <location>
        <begin position="1"/>
        <end position="104"/>
    </location>
</feature>
<dbReference type="PANTHER" id="PTHR13264:SF5">
    <property type="entry name" value="PRE-MRNA-SPLICING FACTOR SYF2"/>
    <property type="match status" value="1"/>
</dbReference>
<feature type="compositionally biased region" description="Basic and acidic residues" evidence="8">
    <location>
        <begin position="1"/>
        <end position="15"/>
    </location>
</feature>
<organism evidence="9">
    <name type="scientific">Spumella elongata</name>
    <dbReference type="NCBI Taxonomy" id="89044"/>
    <lineage>
        <taxon>Eukaryota</taxon>
        <taxon>Sar</taxon>
        <taxon>Stramenopiles</taxon>
        <taxon>Ochrophyta</taxon>
        <taxon>Chrysophyceae</taxon>
        <taxon>Chromulinales</taxon>
        <taxon>Chromulinaceae</taxon>
        <taxon>Spumella</taxon>
    </lineage>
</organism>
<dbReference type="GO" id="GO:0000398">
    <property type="term" value="P:mRNA splicing, via spliceosome"/>
    <property type="evidence" value="ECO:0007669"/>
    <property type="project" value="UniProtKB-UniRule"/>
</dbReference>
<keyword evidence="6 7" id="KW-0539">Nucleus</keyword>
<comment type="subcellular location">
    <subcellularLocation>
        <location evidence="1 7">Nucleus</location>
    </subcellularLocation>
</comment>
<evidence type="ECO:0000256" key="5">
    <source>
        <dbReference type="ARBA" id="ARBA00023187"/>
    </source>
</evidence>
<evidence type="ECO:0000256" key="6">
    <source>
        <dbReference type="ARBA" id="ARBA00023242"/>
    </source>
</evidence>
<comment type="subunit">
    <text evidence="7">May be part of a spliceosome complex.</text>
</comment>
<sequence>MSANTEEKADGEVKKGGNSLQDRLFNLRMKINQGRKANKEEVEEEYKRFSNPKHEQKQRYLQKLAEAQQGEGETLGDEPAPKSKKWDKEEGLMQQTAEQAEYAAEKARKKEEVKSTFGWQAFTAEATHRAYEKRLKKLPTASRSGTSSGTGESHLEENPLDYGKSGTTVTKAGLDRLTKDIEDREEARKNFSKRRMNYDASDVDYINDKNAIYNKKLKRAFDKYTVEIRQNLERGTAV</sequence>
<name>A0A7S3M6D0_9STRA</name>
<keyword evidence="4 7" id="KW-0747">Spliceosome</keyword>
<evidence type="ECO:0000256" key="7">
    <source>
        <dbReference type="RuleBase" id="RU367148"/>
    </source>
</evidence>
<proteinExistence type="inferred from homology"/>
<dbReference type="GO" id="GO:0000974">
    <property type="term" value="C:Prp19 complex"/>
    <property type="evidence" value="ECO:0007669"/>
    <property type="project" value="TreeGrafter"/>
</dbReference>
<comment type="function">
    <text evidence="7">Involved in pre-mRNA splicing.</text>
</comment>
<dbReference type="AlphaFoldDB" id="A0A7S3M6D0"/>
<accession>A0A7S3M6D0</accession>
<evidence type="ECO:0000256" key="2">
    <source>
        <dbReference type="ARBA" id="ARBA00010028"/>
    </source>
</evidence>
<gene>
    <name evidence="9" type="ORF">SELO1098_LOCUS12584</name>
</gene>
<protein>
    <recommendedName>
        <fullName evidence="7">Pre-mRNA-splicing factor SYF2</fullName>
    </recommendedName>
</protein>
<evidence type="ECO:0000256" key="8">
    <source>
        <dbReference type="SAM" id="MobiDB-lite"/>
    </source>
</evidence>
<dbReference type="PANTHER" id="PTHR13264">
    <property type="entry name" value="GCIP-INTERACTING PROTEIN P29"/>
    <property type="match status" value="1"/>
</dbReference>
<evidence type="ECO:0000313" key="9">
    <source>
        <dbReference type="EMBL" id="CAE0283749.1"/>
    </source>
</evidence>